<feature type="region of interest" description="Disordered" evidence="1">
    <location>
        <begin position="1"/>
        <end position="58"/>
    </location>
</feature>
<proteinExistence type="predicted"/>
<dbReference type="AlphaFoldDB" id="A0A4Q9KBZ9"/>
<accession>A0A4Q9KBZ9</accession>
<comment type="caution">
    <text evidence="3">The sequence shown here is derived from an EMBL/GenBank/DDBJ whole genome shotgun (WGS) entry which is preliminary data.</text>
</comment>
<dbReference type="InterPro" id="IPR050900">
    <property type="entry name" value="Transposase_IS3/IS150/IS904"/>
</dbReference>
<organism evidence="3 4">
    <name type="scientific">Propioniciclava sinopodophylli</name>
    <dbReference type="NCBI Taxonomy" id="1837344"/>
    <lineage>
        <taxon>Bacteria</taxon>
        <taxon>Bacillati</taxon>
        <taxon>Actinomycetota</taxon>
        <taxon>Actinomycetes</taxon>
        <taxon>Propionibacteriales</taxon>
        <taxon>Propionibacteriaceae</taxon>
        <taxon>Propioniciclava</taxon>
    </lineage>
</organism>
<dbReference type="Proteomes" id="UP000292373">
    <property type="component" value="Unassembled WGS sequence"/>
</dbReference>
<dbReference type="PANTHER" id="PTHR46889">
    <property type="entry name" value="TRANSPOSASE INSF FOR INSERTION SEQUENCE IS3B-RELATED"/>
    <property type="match status" value="1"/>
</dbReference>
<reference evidence="3 4" key="1">
    <citation type="submission" date="2019-01" db="EMBL/GenBank/DDBJ databases">
        <title>Lactibacter flavus gen. nov., sp. nov., a novel bacterium of the family Propionibacteriaceae isolated from raw milk and dairy products.</title>
        <authorList>
            <person name="Huptas C."/>
            <person name="Wenning M."/>
            <person name="Breitenwieser F."/>
            <person name="Doll E."/>
            <person name="Von Neubeck M."/>
            <person name="Busse H.-J."/>
            <person name="Scherer S."/>
        </authorList>
    </citation>
    <scope>NUCLEOTIDE SEQUENCE [LARGE SCALE GENOMIC DNA]</scope>
    <source>
        <strain evidence="3 4">KCTC 33808</strain>
    </source>
</reference>
<dbReference type="InterPro" id="IPR025948">
    <property type="entry name" value="HTH-like_dom"/>
</dbReference>
<sequence>MSPSRRGRRRPPSGDHHRRPDPDQRVGARGPGAAPSQRDPEDKRSFFRSSGARPQDQVAAREVPVAVVVDYIDAHRGRIVEGRELGVEPICRVLREAGVQIAPSTYYANKHHTPSARAVRDVELTEEIRTVHSRNLGVYGARKVHAELRRQGQQVARCTVERLMRAEGLRGITRAKTLHTTRSDGAETPRPEDLVERQFVAEAPNQLWVADPRQKQTPLGRVAKSIARRRRGRALPRMTGRSCRSGKRVLATASRS</sequence>
<dbReference type="OrthoDB" id="4281720at2"/>
<evidence type="ECO:0000259" key="2">
    <source>
        <dbReference type="Pfam" id="PF13276"/>
    </source>
</evidence>
<evidence type="ECO:0000256" key="1">
    <source>
        <dbReference type="SAM" id="MobiDB-lite"/>
    </source>
</evidence>
<gene>
    <name evidence="3" type="ORF">ET989_14420</name>
</gene>
<dbReference type="Pfam" id="PF13276">
    <property type="entry name" value="HTH_21"/>
    <property type="match status" value="1"/>
</dbReference>
<dbReference type="EMBL" id="SDMQ01000023">
    <property type="protein sequence ID" value="TBT82511.1"/>
    <property type="molecule type" value="Genomic_DNA"/>
</dbReference>
<feature type="compositionally biased region" description="Basic residues" evidence="1">
    <location>
        <begin position="1"/>
        <end position="11"/>
    </location>
</feature>
<protein>
    <recommendedName>
        <fullName evidence="2">HTH-like domain-containing protein</fullName>
    </recommendedName>
</protein>
<evidence type="ECO:0000313" key="3">
    <source>
        <dbReference type="EMBL" id="TBT82511.1"/>
    </source>
</evidence>
<evidence type="ECO:0000313" key="4">
    <source>
        <dbReference type="Proteomes" id="UP000292373"/>
    </source>
</evidence>
<dbReference type="PANTHER" id="PTHR46889:SF4">
    <property type="entry name" value="TRANSPOSASE INSO FOR INSERTION SEQUENCE ELEMENT IS911B-RELATED"/>
    <property type="match status" value="1"/>
</dbReference>
<name>A0A4Q9KBZ9_9ACTN</name>
<feature type="domain" description="HTH-like" evidence="2">
    <location>
        <begin position="121"/>
        <end position="176"/>
    </location>
</feature>
<keyword evidence="4" id="KW-1185">Reference proteome</keyword>
<feature type="compositionally biased region" description="Basic and acidic residues" evidence="1">
    <location>
        <begin position="12"/>
        <end position="26"/>
    </location>
</feature>